<accession>A0A0G2HJ60</accession>
<dbReference type="Pfam" id="PF13458">
    <property type="entry name" value="Peripla_BP_6"/>
    <property type="match status" value="1"/>
</dbReference>
<dbReference type="AlphaFoldDB" id="A0A0G2HJ60"/>
<dbReference type="PANTHER" id="PTHR30483:SF6">
    <property type="entry name" value="PERIPLASMIC BINDING PROTEIN OF ABC TRANSPORTER FOR NATURAL AMINO ACIDS"/>
    <property type="match status" value="1"/>
</dbReference>
<evidence type="ECO:0000259" key="3">
    <source>
        <dbReference type="Pfam" id="PF13458"/>
    </source>
</evidence>
<dbReference type="EMBL" id="JXQG01000084">
    <property type="protein sequence ID" value="KKZ10576.1"/>
    <property type="molecule type" value="Genomic_DNA"/>
</dbReference>
<comment type="similarity">
    <text evidence="1">Belongs to the leucine-binding protein family.</text>
</comment>
<dbReference type="PATRIC" id="fig|1604020.3.peg.2283"/>
<dbReference type="InterPro" id="IPR028081">
    <property type="entry name" value="Leu-bd"/>
</dbReference>
<sequence length="394" mass="40094">MVLGLCAATAPALTQTDEAVKIGVLLGFTGPIESLTPPMADSAELAFGEVSESGKFLGGKTIEPVRADSTCFDAGAATAAAERLITSDNVIAILGADCSGVTIAVANNVAVPKGMALVSPSATSPALSTIDDDGLFFRTSPSDARQGKVMAQVIKDRGYDAIAVTYTKNDYGKGLSESLQAGFEDLGGTVTINTAHEDGKADYTAEVAELAEAGGDLLVVLGYADQGGIGIVRAALDTGAFEIFGLGDAMYSQRFLDDIKADGNDLTGSFGTVPGNEGEGTDAFEKIYIAAGGDGDGAFTGESYDAAALMALAMQKGGEATSEAIAANMIAVANAPGEKILPGELGKALDILAAGGEVDYVGATNVELVGPGEASGSYREYEVQDNEFTTVQFR</sequence>
<reference evidence="4 5" key="1">
    <citation type="submission" date="2015-01" db="EMBL/GenBank/DDBJ databases">
        <title>Lifestyle Evolution in Cyanobacterial Symbionts of Sponges.</title>
        <authorList>
            <person name="Burgsdorf I."/>
            <person name="Slaby B.M."/>
            <person name="Handley K.M."/>
            <person name="Haber M."/>
            <person name="Blom J."/>
            <person name="Marshall C.W."/>
            <person name="Gilbert J.A."/>
            <person name="Hentschel U."/>
            <person name="Steindler L."/>
        </authorList>
    </citation>
    <scope>NUCLEOTIDE SEQUENCE [LARGE SCALE GENOMIC DNA]</scope>
    <source>
        <strain evidence="4">SP3</strain>
    </source>
</reference>
<evidence type="ECO:0000313" key="5">
    <source>
        <dbReference type="Proteomes" id="UP000035067"/>
    </source>
</evidence>
<dbReference type="SUPFAM" id="SSF53822">
    <property type="entry name" value="Periplasmic binding protein-like I"/>
    <property type="match status" value="1"/>
</dbReference>
<evidence type="ECO:0000256" key="2">
    <source>
        <dbReference type="ARBA" id="ARBA00022729"/>
    </source>
</evidence>
<dbReference type="PANTHER" id="PTHR30483">
    <property type="entry name" value="LEUCINE-SPECIFIC-BINDING PROTEIN"/>
    <property type="match status" value="1"/>
</dbReference>
<dbReference type="InterPro" id="IPR028082">
    <property type="entry name" value="Peripla_BP_I"/>
</dbReference>
<organism evidence="4 5">
    <name type="scientific">Candidatus Synechococcus spongiarum SP3</name>
    <dbReference type="NCBI Taxonomy" id="1604020"/>
    <lineage>
        <taxon>Bacteria</taxon>
        <taxon>Bacillati</taxon>
        <taxon>Cyanobacteriota</taxon>
        <taxon>Cyanophyceae</taxon>
        <taxon>Synechococcales</taxon>
        <taxon>Synechococcaceae</taxon>
        <taxon>Synechococcus</taxon>
    </lineage>
</organism>
<comment type="caution">
    <text evidence="4">The sequence shown here is derived from an EMBL/GenBank/DDBJ whole genome shotgun (WGS) entry which is preliminary data.</text>
</comment>
<proteinExistence type="inferred from homology"/>
<dbReference type="CDD" id="cd06346">
    <property type="entry name" value="PBP1_ABC_ligand_binding-like"/>
    <property type="match status" value="1"/>
</dbReference>
<keyword evidence="2" id="KW-0732">Signal</keyword>
<name>A0A0G2HJ60_9SYNE</name>
<evidence type="ECO:0000256" key="1">
    <source>
        <dbReference type="ARBA" id="ARBA00010062"/>
    </source>
</evidence>
<gene>
    <name evidence="4" type="ORF">TE42_09820</name>
</gene>
<dbReference type="InterPro" id="IPR051010">
    <property type="entry name" value="BCAA_transport"/>
</dbReference>
<protein>
    <submittedName>
        <fullName evidence="4">Branched-chain amino acid ABC transporter substrate-binding protein</fullName>
    </submittedName>
</protein>
<evidence type="ECO:0000313" key="4">
    <source>
        <dbReference type="EMBL" id="KKZ10576.1"/>
    </source>
</evidence>
<dbReference type="Gene3D" id="3.40.50.2300">
    <property type="match status" value="2"/>
</dbReference>
<feature type="domain" description="Leucine-binding protein" evidence="3">
    <location>
        <begin position="20"/>
        <end position="332"/>
    </location>
</feature>
<dbReference type="Proteomes" id="UP000035067">
    <property type="component" value="Unassembled WGS sequence"/>
</dbReference>